<proteinExistence type="predicted"/>
<name>A0A094ZFB4_9PROT</name>
<organism evidence="1 2">
    <name type="scientific">Acetobacter tropicalis</name>
    <dbReference type="NCBI Taxonomy" id="104102"/>
    <lineage>
        <taxon>Bacteria</taxon>
        <taxon>Pseudomonadati</taxon>
        <taxon>Pseudomonadota</taxon>
        <taxon>Alphaproteobacteria</taxon>
        <taxon>Acetobacterales</taxon>
        <taxon>Acetobacteraceae</taxon>
        <taxon>Acetobacter</taxon>
    </lineage>
</organism>
<comment type="caution">
    <text evidence="1">The sequence shown here is derived from an EMBL/GenBank/DDBJ whole genome shotgun (WGS) entry which is preliminary data.</text>
</comment>
<dbReference type="Proteomes" id="UP000029448">
    <property type="component" value="Unassembled WGS sequence"/>
</dbReference>
<evidence type="ECO:0000313" key="2">
    <source>
        <dbReference type="Proteomes" id="UP000029448"/>
    </source>
</evidence>
<evidence type="ECO:0000313" key="1">
    <source>
        <dbReference type="EMBL" id="KGB21246.1"/>
    </source>
</evidence>
<dbReference type="EMBL" id="JOKM01000102">
    <property type="protein sequence ID" value="KGB21246.1"/>
    <property type="molecule type" value="Genomic_DNA"/>
</dbReference>
<keyword evidence="2" id="KW-1185">Reference proteome</keyword>
<dbReference type="AlphaFoldDB" id="A0A094ZFB4"/>
<dbReference type="PATRIC" id="fig|104102.7.peg.2848"/>
<protein>
    <submittedName>
        <fullName evidence="1">Uncharacterized protein</fullName>
    </submittedName>
</protein>
<accession>A0A094ZFB4</accession>
<gene>
    <name evidence="1" type="ORF">AtDm6_2882</name>
</gene>
<reference evidence="1 2" key="1">
    <citation type="submission" date="2014-06" db="EMBL/GenBank/DDBJ databases">
        <title>Functional and comparative genomic analyses of the Drosophila gut microbiota identify candidate symbiosis factors.</title>
        <authorList>
            <person name="Newell P.D."/>
            <person name="Chaston J.M."/>
            <person name="Douglas A.E."/>
        </authorList>
    </citation>
    <scope>NUCLEOTIDE SEQUENCE [LARGE SCALE GENOMIC DNA]</scope>
    <source>
        <strain evidence="1 2">DmCS_006</strain>
    </source>
</reference>
<sequence>MLGSFPLLRLHSPLSLPQLVSYAKIWPSFTFPCLLSR</sequence>